<evidence type="ECO:0000259" key="8">
    <source>
        <dbReference type="PROSITE" id="PS50928"/>
    </source>
</evidence>
<evidence type="ECO:0000313" key="9">
    <source>
        <dbReference type="EMBL" id="SHK56688.1"/>
    </source>
</evidence>
<sequence length="226" mass="25104">MQDLGIKVLFEGRNLIRLFEGLWVTVEISLLSVLISMVLGIVLGMIMTVKNPVVKAVTRLYLEFVRIMPQLVLLFLVYFGLTRAFHINLSGEVSAVIVFSLWGTAEMGDLVRSALISIPVHQYESGKAIGLTEGQIYRSIIIPQTIRRLVPLAINLATRMIKTTSLIALIGVVEVVKVGQQIIEASRLSVPSAALWVYGVIFFLYFLICYPVSKLAARLEKAWNGV</sequence>
<keyword evidence="3" id="KW-1003">Cell membrane</keyword>
<protein>
    <submittedName>
        <fullName evidence="9">Polar amino acid transport system permease protein</fullName>
    </submittedName>
</protein>
<keyword evidence="6 7" id="KW-0472">Membrane</keyword>
<dbReference type="InterPro" id="IPR010065">
    <property type="entry name" value="AA_ABC_transptr_permease_3TM"/>
</dbReference>
<dbReference type="CDD" id="cd06261">
    <property type="entry name" value="TM_PBP2"/>
    <property type="match status" value="1"/>
</dbReference>
<dbReference type="OrthoDB" id="92598at2"/>
<evidence type="ECO:0000256" key="3">
    <source>
        <dbReference type="ARBA" id="ARBA00022475"/>
    </source>
</evidence>
<dbReference type="PANTHER" id="PTHR30614">
    <property type="entry name" value="MEMBRANE COMPONENT OF AMINO ACID ABC TRANSPORTER"/>
    <property type="match status" value="1"/>
</dbReference>
<dbReference type="PANTHER" id="PTHR30614:SF36">
    <property type="entry name" value="ABC TRANSPORTER MEMBRANE-SPANNING PERMEASE-GLUTAMINE TRANSPORT"/>
    <property type="match status" value="1"/>
</dbReference>
<dbReference type="NCBIfam" id="TIGR01726">
    <property type="entry name" value="HEQRo_perm_3TM"/>
    <property type="match status" value="1"/>
</dbReference>
<name>A0A1M6TIW5_9FIRM</name>
<dbReference type="Proteomes" id="UP000184386">
    <property type="component" value="Unassembled WGS sequence"/>
</dbReference>
<feature type="transmembrane region" description="Helical" evidence="7">
    <location>
        <begin position="60"/>
        <end position="81"/>
    </location>
</feature>
<dbReference type="GO" id="GO:0043190">
    <property type="term" value="C:ATP-binding cassette (ABC) transporter complex"/>
    <property type="evidence" value="ECO:0007669"/>
    <property type="project" value="InterPro"/>
</dbReference>
<evidence type="ECO:0000256" key="4">
    <source>
        <dbReference type="ARBA" id="ARBA00022692"/>
    </source>
</evidence>
<dbReference type="GO" id="GO:0022857">
    <property type="term" value="F:transmembrane transporter activity"/>
    <property type="evidence" value="ECO:0007669"/>
    <property type="project" value="InterPro"/>
</dbReference>
<dbReference type="EMBL" id="FRAC01000013">
    <property type="protein sequence ID" value="SHK56688.1"/>
    <property type="molecule type" value="Genomic_DNA"/>
</dbReference>
<evidence type="ECO:0000256" key="6">
    <source>
        <dbReference type="ARBA" id="ARBA00023136"/>
    </source>
</evidence>
<evidence type="ECO:0000256" key="1">
    <source>
        <dbReference type="ARBA" id="ARBA00004651"/>
    </source>
</evidence>
<evidence type="ECO:0000256" key="5">
    <source>
        <dbReference type="ARBA" id="ARBA00022989"/>
    </source>
</evidence>
<feature type="transmembrane region" description="Helical" evidence="7">
    <location>
        <begin position="166"/>
        <end position="183"/>
    </location>
</feature>
<dbReference type="InterPro" id="IPR000515">
    <property type="entry name" value="MetI-like"/>
</dbReference>
<accession>A0A1M6TIW5</accession>
<evidence type="ECO:0000256" key="7">
    <source>
        <dbReference type="RuleBase" id="RU363032"/>
    </source>
</evidence>
<dbReference type="RefSeq" id="WP_073276961.1">
    <property type="nucleotide sequence ID" value="NZ_FRAC01000013.1"/>
</dbReference>
<gene>
    <name evidence="9" type="ORF">SAMN02745136_02817</name>
</gene>
<keyword evidence="10" id="KW-1185">Reference proteome</keyword>
<organism evidence="9 10">
    <name type="scientific">Anaerocolumna jejuensis DSM 15929</name>
    <dbReference type="NCBI Taxonomy" id="1121322"/>
    <lineage>
        <taxon>Bacteria</taxon>
        <taxon>Bacillati</taxon>
        <taxon>Bacillota</taxon>
        <taxon>Clostridia</taxon>
        <taxon>Lachnospirales</taxon>
        <taxon>Lachnospiraceae</taxon>
        <taxon>Anaerocolumna</taxon>
    </lineage>
</organism>
<comment type="similarity">
    <text evidence="7">Belongs to the binding-protein-dependent transport system permease family.</text>
</comment>
<reference evidence="9 10" key="1">
    <citation type="submission" date="2016-11" db="EMBL/GenBank/DDBJ databases">
        <authorList>
            <person name="Jaros S."/>
            <person name="Januszkiewicz K."/>
            <person name="Wedrychowicz H."/>
        </authorList>
    </citation>
    <scope>NUCLEOTIDE SEQUENCE [LARGE SCALE GENOMIC DNA]</scope>
    <source>
        <strain evidence="9 10">DSM 15929</strain>
    </source>
</reference>
<keyword evidence="2 7" id="KW-0813">Transport</keyword>
<proteinExistence type="inferred from homology"/>
<feature type="transmembrane region" description="Helical" evidence="7">
    <location>
        <begin position="195"/>
        <end position="213"/>
    </location>
</feature>
<dbReference type="PROSITE" id="PS50928">
    <property type="entry name" value="ABC_TM1"/>
    <property type="match status" value="1"/>
</dbReference>
<dbReference type="AlphaFoldDB" id="A0A1M6TIW5"/>
<feature type="transmembrane region" description="Helical" evidence="7">
    <location>
        <begin position="28"/>
        <end position="48"/>
    </location>
</feature>
<comment type="subcellular location">
    <subcellularLocation>
        <location evidence="1 7">Cell membrane</location>
        <topology evidence="1 7">Multi-pass membrane protein</topology>
    </subcellularLocation>
</comment>
<keyword evidence="5 7" id="KW-1133">Transmembrane helix</keyword>
<dbReference type="GO" id="GO:0006865">
    <property type="term" value="P:amino acid transport"/>
    <property type="evidence" value="ECO:0007669"/>
    <property type="project" value="TreeGrafter"/>
</dbReference>
<evidence type="ECO:0000313" key="10">
    <source>
        <dbReference type="Proteomes" id="UP000184386"/>
    </source>
</evidence>
<dbReference type="STRING" id="1121322.SAMN02745136_02817"/>
<dbReference type="Pfam" id="PF00528">
    <property type="entry name" value="BPD_transp_1"/>
    <property type="match status" value="1"/>
</dbReference>
<dbReference type="Gene3D" id="1.10.3720.10">
    <property type="entry name" value="MetI-like"/>
    <property type="match status" value="1"/>
</dbReference>
<evidence type="ECO:0000256" key="2">
    <source>
        <dbReference type="ARBA" id="ARBA00022448"/>
    </source>
</evidence>
<dbReference type="SUPFAM" id="SSF161098">
    <property type="entry name" value="MetI-like"/>
    <property type="match status" value="1"/>
</dbReference>
<dbReference type="InterPro" id="IPR035906">
    <property type="entry name" value="MetI-like_sf"/>
</dbReference>
<dbReference type="InterPro" id="IPR043429">
    <property type="entry name" value="ArtM/GltK/GlnP/TcyL/YhdX-like"/>
</dbReference>
<keyword evidence="4 7" id="KW-0812">Transmembrane</keyword>
<feature type="domain" description="ABC transmembrane type-1" evidence="8">
    <location>
        <begin position="22"/>
        <end position="213"/>
    </location>
</feature>